<evidence type="ECO:0000313" key="1">
    <source>
        <dbReference type="EMBL" id="UWU18513.1"/>
    </source>
</evidence>
<protein>
    <submittedName>
        <fullName evidence="1">S1C family serine protease</fullName>
    </submittedName>
</protein>
<dbReference type="Proteomes" id="UP001060123">
    <property type="component" value="Plasmid pWSM1592_1"/>
</dbReference>
<keyword evidence="2" id="KW-1185">Reference proteome</keyword>
<dbReference type="RefSeq" id="WP_244914985.1">
    <property type="nucleotide sequence ID" value="NZ_CP104144.1"/>
</dbReference>
<reference evidence="1" key="1">
    <citation type="submission" date="2022-09" db="EMBL/GenBank/DDBJ databases">
        <title>Australian commercial rhizobial inoculants.</title>
        <authorList>
            <person name="Kohlmeier M.G."/>
            <person name="O'Hara G.W."/>
            <person name="Colombi E."/>
            <person name="Ramsay J.P."/>
            <person name="Terpolilli J."/>
        </authorList>
    </citation>
    <scope>NUCLEOTIDE SEQUENCE</scope>
    <source>
        <strain evidence="1">WSM1592</strain>
        <plasmid evidence="1">pWSM1592_1</plasmid>
    </source>
</reference>
<evidence type="ECO:0000313" key="2">
    <source>
        <dbReference type="Proteomes" id="UP001060123"/>
    </source>
</evidence>
<organism evidence="1 2">
    <name type="scientific">Rhizobium sullae</name>
    <name type="common">Rhizobium hedysari</name>
    <dbReference type="NCBI Taxonomy" id="50338"/>
    <lineage>
        <taxon>Bacteria</taxon>
        <taxon>Pseudomonadati</taxon>
        <taxon>Pseudomonadota</taxon>
        <taxon>Alphaproteobacteria</taxon>
        <taxon>Hyphomicrobiales</taxon>
        <taxon>Rhizobiaceae</taxon>
        <taxon>Rhizobium/Agrobacterium group</taxon>
        <taxon>Rhizobium</taxon>
    </lineage>
</organism>
<gene>
    <name evidence="1" type="ORF">N2599_25130</name>
</gene>
<keyword evidence="1" id="KW-0378">Hydrolase</keyword>
<proteinExistence type="predicted"/>
<keyword evidence="1" id="KW-0645">Protease</keyword>
<name>A0ABY5XV70_RHISU</name>
<accession>A0ABY5XV70</accession>
<dbReference type="Gene3D" id="2.40.10.10">
    <property type="entry name" value="Trypsin-like serine proteases"/>
    <property type="match status" value="1"/>
</dbReference>
<dbReference type="EMBL" id="CP104144">
    <property type="protein sequence ID" value="UWU18513.1"/>
    <property type="molecule type" value="Genomic_DNA"/>
</dbReference>
<dbReference type="GO" id="GO:0008233">
    <property type="term" value="F:peptidase activity"/>
    <property type="evidence" value="ECO:0007669"/>
    <property type="project" value="UniProtKB-KW"/>
</dbReference>
<keyword evidence="1" id="KW-0614">Plasmid</keyword>
<geneLocation type="plasmid" evidence="1 2">
    <name>pWSM1592_1</name>
</geneLocation>
<dbReference type="InterPro" id="IPR043504">
    <property type="entry name" value="Peptidase_S1_PA_chymotrypsin"/>
</dbReference>
<sequence length="38" mass="3867">MGVGFAIPSDEARAIVAKLQKDGSIAHGYLGVQILPSG</sequence>
<dbReference type="GO" id="GO:0006508">
    <property type="term" value="P:proteolysis"/>
    <property type="evidence" value="ECO:0007669"/>
    <property type="project" value="UniProtKB-KW"/>
</dbReference>